<dbReference type="Pfam" id="PF22735">
    <property type="entry name" value="NNH3"/>
    <property type="match status" value="1"/>
</dbReference>
<dbReference type="AlphaFoldDB" id="A0A1Z4LWE2"/>
<dbReference type="InterPro" id="IPR051082">
    <property type="entry name" value="Pentapeptide-BTB/POZ_domain"/>
</dbReference>
<dbReference type="OrthoDB" id="473122at2"/>
<evidence type="ECO:0000259" key="1">
    <source>
        <dbReference type="Pfam" id="PF05729"/>
    </source>
</evidence>
<dbReference type="InterPro" id="IPR054568">
    <property type="entry name" value="NNH3"/>
</dbReference>
<dbReference type="Pfam" id="PF05729">
    <property type="entry name" value="NACHT"/>
    <property type="match status" value="1"/>
</dbReference>
<evidence type="ECO:0000259" key="2">
    <source>
        <dbReference type="Pfam" id="PF22735"/>
    </source>
</evidence>
<evidence type="ECO:0000313" key="4">
    <source>
        <dbReference type="Proteomes" id="UP000218418"/>
    </source>
</evidence>
<protein>
    <submittedName>
        <fullName evidence="3">Pentapeptide repeat-containing protein</fullName>
    </submittedName>
</protein>
<keyword evidence="4" id="KW-1185">Reference proteome</keyword>
<dbReference type="SUPFAM" id="SSF52540">
    <property type="entry name" value="P-loop containing nucleoside triphosphate hydrolases"/>
    <property type="match status" value="1"/>
</dbReference>
<dbReference type="PANTHER" id="PTHR14136">
    <property type="entry name" value="BTB_POZ DOMAIN-CONTAINING PROTEIN KCTD9"/>
    <property type="match status" value="1"/>
</dbReference>
<proteinExistence type="predicted"/>
<evidence type="ECO:0000313" key="3">
    <source>
        <dbReference type="EMBL" id="BAY85549.1"/>
    </source>
</evidence>
<feature type="domain" description="NACHT" evidence="1">
    <location>
        <begin position="320"/>
        <end position="470"/>
    </location>
</feature>
<dbReference type="InterPro" id="IPR007111">
    <property type="entry name" value="NACHT_NTPase"/>
</dbReference>
<sequence length="1029" mass="116327">MNLNIRHWLVENYIEISHIKGCSQGQMTGVSLRIVQDMEVKSPSPFDICTLAEVWEVPLGSAFYEVGIFARLTKNILGLLGRNKPFNRNEATWLAFQAAYLQALEEVLIEEQSLSRLWWERELVPLGQEEINQQGGRNLFANASEKPLQDERLQDLIKNLREEKLTDVQAEEALLMVEYSSFVEQISETAVAWLVANRVLEVEAELIIQRLKNKLLGHLIMVVSENATTLAQLQKFFELGNYVESNTPGSRHKSDDYLNIAKENYRANLITKLGEPLLMEYFSLKDIYVPLTGVPLTGNHQPVDLMKWVVSQLDNLETITVIESESGYGKTSFCQVLAARIAQKLYPEWIPVNICLSDISRGDNLQETLQSAFINNSEVDLSAWLNDSKTKCLLILDGLNELPNCADDKMSIAIFIQQIIDFQSQFSHKIILTSQSVALEDIFSKAASKLQRIKIQPWEQHDWKQWFANWSKVQSMKVAQKFFKFLKKNKAFSRKSHFLLADLVRQPLMLYLLAILHRDELLDDEILASATNPQITNTAVVLWKIYERLNQWLFGYPVRSISQKLLASSASGHIHRTPEAINLLTKNQHPQELIEEIQAVALQFLHSGKKSIHLESISLKSINLKADYNQLPVFYFSKEIYREKEKEYINSTMTNAQLPIPKTRFSHSKFGEYLCAASIVNKLKALTKSSRNNYGETIFAIDSPCYVAENIYHLLGYGILTREIEELVIEGLRQEQKHKFSFELLCSRLLPFWYAYCSGRWLDEGIAHTAWSYFKKLDNPINVEQVNAAVGINIFLLLSACYRETKRTFSPCGNPSSLIESHPQALTRLIAKTAVFHPDITRQRINEKSLTFLNLAKADLTEGMLSGVNFANTNLANVQLKDACLCGANLADVNLTGADLTGANLANANLTNAKLTGANLTGANLLGINLDLVNLSNACLFQAIIAESQKETAVANGAVFSLDKFEELKRLLSYQSQADDTDTGEKTEIAFNEHPSIGQIESAEGEPSMPYLYLDDYTEDETVLTTTDF</sequence>
<reference evidence="3 4" key="1">
    <citation type="submission" date="2017-06" db="EMBL/GenBank/DDBJ databases">
        <title>Genome sequencing of cyanobaciteial culture collection at National Institute for Environmental Studies (NIES).</title>
        <authorList>
            <person name="Hirose Y."/>
            <person name="Shimura Y."/>
            <person name="Fujisawa T."/>
            <person name="Nakamura Y."/>
            <person name="Kawachi M."/>
        </authorList>
    </citation>
    <scope>NUCLEOTIDE SEQUENCE [LARGE SCALE GENOMIC DNA]</scope>
    <source>
        <strain evidence="3 4">NIES-267</strain>
    </source>
</reference>
<dbReference type="Proteomes" id="UP000218418">
    <property type="component" value="Chromosome"/>
</dbReference>
<dbReference type="SUPFAM" id="SSF141571">
    <property type="entry name" value="Pentapeptide repeat-like"/>
    <property type="match status" value="1"/>
</dbReference>
<gene>
    <name evidence="3" type="ORF">NIES267_50490</name>
</gene>
<feature type="domain" description="NACHT N-terminal Helical" evidence="2">
    <location>
        <begin position="38"/>
        <end position="284"/>
    </location>
</feature>
<dbReference type="PANTHER" id="PTHR14136:SF17">
    <property type="entry name" value="BTB_POZ DOMAIN-CONTAINING PROTEIN KCTD9"/>
    <property type="match status" value="1"/>
</dbReference>
<dbReference type="InterPro" id="IPR027417">
    <property type="entry name" value="P-loop_NTPase"/>
</dbReference>
<dbReference type="EMBL" id="AP018227">
    <property type="protein sequence ID" value="BAY85549.1"/>
    <property type="molecule type" value="Genomic_DNA"/>
</dbReference>
<name>A0A1Z4LWE2_9CYAN</name>
<accession>A0A1Z4LWE2</accession>
<dbReference type="InterPro" id="IPR001646">
    <property type="entry name" value="5peptide_repeat"/>
</dbReference>
<dbReference type="Gene3D" id="2.160.20.80">
    <property type="entry name" value="E3 ubiquitin-protein ligase SopA"/>
    <property type="match status" value="1"/>
</dbReference>
<dbReference type="Gene3D" id="3.40.50.300">
    <property type="entry name" value="P-loop containing nucleotide triphosphate hydrolases"/>
    <property type="match status" value="1"/>
</dbReference>
<organism evidence="3 4">
    <name type="scientific">Calothrix parasitica NIES-267</name>
    <dbReference type="NCBI Taxonomy" id="1973488"/>
    <lineage>
        <taxon>Bacteria</taxon>
        <taxon>Bacillati</taxon>
        <taxon>Cyanobacteriota</taxon>
        <taxon>Cyanophyceae</taxon>
        <taxon>Nostocales</taxon>
        <taxon>Calotrichaceae</taxon>
        <taxon>Calothrix</taxon>
    </lineage>
</organism>
<dbReference type="Pfam" id="PF00805">
    <property type="entry name" value="Pentapeptide"/>
    <property type="match status" value="1"/>
</dbReference>